<accession>A0AAJ2PN95</accession>
<name>A0AAJ2PN95_9ACTN</name>
<dbReference type="RefSeq" id="WP_319691341.1">
    <property type="nucleotide sequence ID" value="NZ_JARAWN010000056.1"/>
</dbReference>
<evidence type="ECO:0000313" key="1">
    <source>
        <dbReference type="EMBL" id="MDX3130602.1"/>
    </source>
</evidence>
<comment type="caution">
    <text evidence="1">The sequence shown here is derived from an EMBL/GenBank/DDBJ whole genome shotgun (WGS) entry which is preliminary data.</text>
</comment>
<organism evidence="1 2">
    <name type="scientific">Streptomyces europaeiscabiei</name>
    <dbReference type="NCBI Taxonomy" id="146819"/>
    <lineage>
        <taxon>Bacteria</taxon>
        <taxon>Bacillati</taxon>
        <taxon>Actinomycetota</taxon>
        <taxon>Actinomycetes</taxon>
        <taxon>Kitasatosporales</taxon>
        <taxon>Streptomycetaceae</taxon>
        <taxon>Streptomyces</taxon>
    </lineage>
</organism>
<dbReference type="Proteomes" id="UP001273589">
    <property type="component" value="Unassembled WGS sequence"/>
</dbReference>
<gene>
    <name evidence="1" type="ORF">PV367_12540</name>
</gene>
<evidence type="ECO:0000313" key="2">
    <source>
        <dbReference type="Proteomes" id="UP001273589"/>
    </source>
</evidence>
<proteinExistence type="predicted"/>
<dbReference type="AlphaFoldDB" id="A0AAJ2PN95"/>
<reference evidence="1" key="1">
    <citation type="journal article" date="2023" name="Microb. Genom.">
        <title>Mesoterricola silvestris gen. nov., sp. nov., Mesoterricola sediminis sp. nov., Geothrix oryzae sp. nov., Geothrix edaphica sp. nov., Geothrix rubra sp. nov., and Geothrix limicola sp. nov., six novel members of Acidobacteriota isolated from soils.</title>
        <authorList>
            <person name="Weisberg A.J."/>
            <person name="Pearce E."/>
            <person name="Kramer C.G."/>
            <person name="Chang J.H."/>
            <person name="Clarke C.R."/>
        </authorList>
    </citation>
    <scope>NUCLEOTIDE SEQUENCE</scope>
    <source>
        <strain evidence="1">ND06-05F</strain>
    </source>
</reference>
<sequence>MALVHGRDGFTLLEAVHVPDAPAWLRELPAVQVLRTMWVRNYHRTATEAGAEVKRRESKISRPAG</sequence>
<protein>
    <submittedName>
        <fullName evidence="1">Uncharacterized protein</fullName>
    </submittedName>
</protein>
<dbReference type="EMBL" id="JARAWN010000056">
    <property type="protein sequence ID" value="MDX3130602.1"/>
    <property type="molecule type" value="Genomic_DNA"/>
</dbReference>